<dbReference type="EMBL" id="CP064781">
    <property type="protein sequence ID" value="QRJ65670.1"/>
    <property type="molecule type" value="Genomic_DNA"/>
</dbReference>
<dbReference type="Pfam" id="PF00392">
    <property type="entry name" value="GntR"/>
    <property type="match status" value="1"/>
</dbReference>
<dbReference type="GO" id="GO:0003677">
    <property type="term" value="F:DNA binding"/>
    <property type="evidence" value="ECO:0007669"/>
    <property type="project" value="UniProtKB-KW"/>
</dbReference>
<evidence type="ECO:0000313" key="5">
    <source>
        <dbReference type="EMBL" id="QRJ65670.1"/>
    </source>
</evidence>
<dbReference type="SMART" id="SM00345">
    <property type="entry name" value="HTH_GNTR"/>
    <property type="match status" value="1"/>
</dbReference>
<sequence>MPLETLSRIHRPPRLSEEVSAELEARIQRGDYAPGAQLPTEKVLAETFGVSRAVVREAIARLKADGLIETRQGSGAFVAANPKSLNFRLAPGGEEGLLHIFELRTLIEATVAELAARRRNDDDLAAMRDALRRMDEALTSEIDGSEADDDFHLAIAAATHNQYVLRLAEFLGRQFSESRRVAWVDHPRGMESPREAQREHYVLLDAIAAGNPVAARNAAHVHLRGAAERVGIALPADLGGNAAGK</sequence>
<keyword evidence="1" id="KW-0805">Transcription regulation</keyword>
<dbReference type="InterPro" id="IPR008920">
    <property type="entry name" value="TF_FadR/GntR_C"/>
</dbReference>
<organism evidence="5 6">
    <name type="scientific">Azospira restricta</name>
    <dbReference type="NCBI Taxonomy" id="404405"/>
    <lineage>
        <taxon>Bacteria</taxon>
        <taxon>Pseudomonadati</taxon>
        <taxon>Pseudomonadota</taxon>
        <taxon>Betaproteobacteria</taxon>
        <taxon>Rhodocyclales</taxon>
        <taxon>Rhodocyclaceae</taxon>
        <taxon>Azospira</taxon>
    </lineage>
</organism>
<dbReference type="Gene3D" id="1.20.120.530">
    <property type="entry name" value="GntR ligand-binding domain-like"/>
    <property type="match status" value="1"/>
</dbReference>
<dbReference type="PRINTS" id="PR00035">
    <property type="entry name" value="HTHGNTR"/>
</dbReference>
<dbReference type="Gene3D" id="1.10.10.10">
    <property type="entry name" value="Winged helix-like DNA-binding domain superfamily/Winged helix DNA-binding domain"/>
    <property type="match status" value="1"/>
</dbReference>
<evidence type="ECO:0000256" key="1">
    <source>
        <dbReference type="ARBA" id="ARBA00023015"/>
    </source>
</evidence>
<dbReference type="InterPro" id="IPR036388">
    <property type="entry name" value="WH-like_DNA-bd_sf"/>
</dbReference>
<feature type="domain" description="HTH gntR-type" evidence="4">
    <location>
        <begin position="13"/>
        <end position="81"/>
    </location>
</feature>
<evidence type="ECO:0000259" key="4">
    <source>
        <dbReference type="PROSITE" id="PS50949"/>
    </source>
</evidence>
<dbReference type="AlphaFoldDB" id="A0A974Y5T5"/>
<dbReference type="GO" id="GO:0003700">
    <property type="term" value="F:DNA-binding transcription factor activity"/>
    <property type="evidence" value="ECO:0007669"/>
    <property type="project" value="InterPro"/>
</dbReference>
<dbReference type="InterPro" id="IPR011711">
    <property type="entry name" value="GntR_C"/>
</dbReference>
<keyword evidence="2" id="KW-0238">DNA-binding</keyword>
<accession>A0A974Y5T5</accession>
<protein>
    <submittedName>
        <fullName evidence="5">FadR family transcriptional regulator</fullName>
    </submittedName>
</protein>
<reference evidence="5" key="1">
    <citation type="submission" date="2020-11" db="EMBL/GenBank/DDBJ databases">
        <title>Azospira restricta DSM 18626 genome sequence.</title>
        <authorList>
            <person name="Moe W.M."/>
        </authorList>
    </citation>
    <scope>NUCLEOTIDE SEQUENCE</scope>
    <source>
        <strain evidence="5">DSM 18626</strain>
    </source>
</reference>
<evidence type="ECO:0000256" key="3">
    <source>
        <dbReference type="ARBA" id="ARBA00023163"/>
    </source>
</evidence>
<dbReference type="SUPFAM" id="SSF48008">
    <property type="entry name" value="GntR ligand-binding domain-like"/>
    <property type="match status" value="1"/>
</dbReference>
<keyword evidence="6" id="KW-1185">Reference proteome</keyword>
<dbReference type="Pfam" id="PF07729">
    <property type="entry name" value="FCD"/>
    <property type="match status" value="1"/>
</dbReference>
<dbReference type="Proteomes" id="UP000663444">
    <property type="component" value="Chromosome"/>
</dbReference>
<proteinExistence type="predicted"/>
<dbReference type="SMART" id="SM00895">
    <property type="entry name" value="FCD"/>
    <property type="match status" value="1"/>
</dbReference>
<evidence type="ECO:0000256" key="2">
    <source>
        <dbReference type="ARBA" id="ARBA00023125"/>
    </source>
</evidence>
<dbReference type="InterPro" id="IPR036390">
    <property type="entry name" value="WH_DNA-bd_sf"/>
</dbReference>
<evidence type="ECO:0000313" key="6">
    <source>
        <dbReference type="Proteomes" id="UP000663444"/>
    </source>
</evidence>
<dbReference type="CDD" id="cd07377">
    <property type="entry name" value="WHTH_GntR"/>
    <property type="match status" value="1"/>
</dbReference>
<dbReference type="InterPro" id="IPR000524">
    <property type="entry name" value="Tscrpt_reg_HTH_GntR"/>
</dbReference>
<gene>
    <name evidence="5" type="ORF">IWH25_07985</name>
</gene>
<dbReference type="SUPFAM" id="SSF46785">
    <property type="entry name" value="Winged helix' DNA-binding domain"/>
    <property type="match status" value="1"/>
</dbReference>
<dbReference type="PANTHER" id="PTHR43537">
    <property type="entry name" value="TRANSCRIPTIONAL REGULATOR, GNTR FAMILY"/>
    <property type="match status" value="1"/>
</dbReference>
<dbReference type="KEGG" id="ares:IWH25_07985"/>
<name>A0A974Y5T5_9RHOO</name>
<dbReference type="PANTHER" id="PTHR43537:SF5">
    <property type="entry name" value="UXU OPERON TRANSCRIPTIONAL REGULATOR"/>
    <property type="match status" value="1"/>
</dbReference>
<keyword evidence="3" id="KW-0804">Transcription</keyword>
<dbReference type="PROSITE" id="PS50949">
    <property type="entry name" value="HTH_GNTR"/>
    <property type="match status" value="1"/>
</dbReference>